<evidence type="ECO:0000256" key="1">
    <source>
        <dbReference type="ARBA" id="ARBA00022857"/>
    </source>
</evidence>
<accession>A0ABQ4C1F4</accession>
<dbReference type="Gene3D" id="3.40.50.720">
    <property type="entry name" value="NAD(P)-binding Rossmann-like Domain"/>
    <property type="match status" value="1"/>
</dbReference>
<dbReference type="RefSeq" id="WP_203702489.1">
    <property type="nucleotide sequence ID" value="NZ_BAAALU010000001.1"/>
</dbReference>
<dbReference type="SUPFAM" id="SSF50129">
    <property type="entry name" value="GroES-like"/>
    <property type="match status" value="1"/>
</dbReference>
<dbReference type="InterPro" id="IPR011032">
    <property type="entry name" value="GroES-like_sf"/>
</dbReference>
<comment type="caution">
    <text evidence="4">The sequence shown here is derived from an EMBL/GenBank/DDBJ whole genome shotgun (WGS) entry which is preliminary data.</text>
</comment>
<dbReference type="InterPro" id="IPR013154">
    <property type="entry name" value="ADH-like_N"/>
</dbReference>
<protein>
    <submittedName>
        <fullName evidence="4">NADPH:quinone reductase</fullName>
    </submittedName>
</protein>
<reference evidence="4 5" key="1">
    <citation type="submission" date="2021-01" db="EMBL/GenBank/DDBJ databases">
        <title>Whole genome shotgun sequence of Asanoa iriomotensis NBRC 100142.</title>
        <authorList>
            <person name="Komaki H."/>
            <person name="Tamura T."/>
        </authorList>
    </citation>
    <scope>NUCLEOTIDE SEQUENCE [LARGE SCALE GENOMIC DNA]</scope>
    <source>
        <strain evidence="4 5">NBRC 100142</strain>
    </source>
</reference>
<dbReference type="SMART" id="SM00829">
    <property type="entry name" value="PKS_ER"/>
    <property type="match status" value="1"/>
</dbReference>
<proteinExistence type="predicted"/>
<dbReference type="Gene3D" id="3.90.180.10">
    <property type="entry name" value="Medium-chain alcohol dehydrogenases, catalytic domain"/>
    <property type="match status" value="1"/>
</dbReference>
<keyword evidence="1" id="KW-0521">NADP</keyword>
<sequence length="304" mass="30827">MYGVIVAELGGPDGLRVAELPDPVAGAGQVVVRVRAVCVQPADIAARVGMIPGGPVPPPFLPGWDIAGEVASVGADVADLTVGDRVVGMIPWYLTRGTPGGYAEYVAADGQWLVPLPDGLDVASAATLPLNAVTAHQALAMLSLDEPSTVLVTGASGGVGGFATELAVRRGHRVLAHATHDDEAWVGALGAAEVIPRSADLGTVGPVEAVLDAVPLGDAALAAVKDGGAVVTTRPTPPADPSRDVRQHLQLIHLDRDVLAELVGQAAAGELRTRVAATMPLSEAAEAHRLVEAGGVRGKIVLIP</sequence>
<dbReference type="EMBL" id="BONC01000016">
    <property type="protein sequence ID" value="GIF56612.1"/>
    <property type="molecule type" value="Genomic_DNA"/>
</dbReference>
<gene>
    <name evidence="4" type="ORF">Air01nite_27070</name>
</gene>
<evidence type="ECO:0000259" key="3">
    <source>
        <dbReference type="SMART" id="SM00829"/>
    </source>
</evidence>
<keyword evidence="5" id="KW-1185">Reference proteome</keyword>
<evidence type="ECO:0000313" key="4">
    <source>
        <dbReference type="EMBL" id="GIF56612.1"/>
    </source>
</evidence>
<name>A0ABQ4C1F4_9ACTN</name>
<dbReference type="InterPro" id="IPR020843">
    <property type="entry name" value="ER"/>
</dbReference>
<dbReference type="SUPFAM" id="SSF51735">
    <property type="entry name" value="NAD(P)-binding Rossmann-fold domains"/>
    <property type="match status" value="1"/>
</dbReference>
<keyword evidence="2" id="KW-0560">Oxidoreductase</keyword>
<dbReference type="Pfam" id="PF08240">
    <property type="entry name" value="ADH_N"/>
    <property type="match status" value="1"/>
</dbReference>
<organism evidence="4 5">
    <name type="scientific">Asanoa iriomotensis</name>
    <dbReference type="NCBI Taxonomy" id="234613"/>
    <lineage>
        <taxon>Bacteria</taxon>
        <taxon>Bacillati</taxon>
        <taxon>Actinomycetota</taxon>
        <taxon>Actinomycetes</taxon>
        <taxon>Micromonosporales</taxon>
        <taxon>Micromonosporaceae</taxon>
        <taxon>Asanoa</taxon>
    </lineage>
</organism>
<dbReference type="Pfam" id="PF13602">
    <property type="entry name" value="ADH_zinc_N_2"/>
    <property type="match status" value="1"/>
</dbReference>
<evidence type="ECO:0000313" key="5">
    <source>
        <dbReference type="Proteomes" id="UP000624325"/>
    </source>
</evidence>
<dbReference type="PANTHER" id="PTHR48106:SF18">
    <property type="entry name" value="QUINONE OXIDOREDUCTASE PIG3"/>
    <property type="match status" value="1"/>
</dbReference>
<evidence type="ECO:0000256" key="2">
    <source>
        <dbReference type="ARBA" id="ARBA00023002"/>
    </source>
</evidence>
<dbReference type="Proteomes" id="UP000624325">
    <property type="component" value="Unassembled WGS sequence"/>
</dbReference>
<feature type="domain" description="Enoyl reductase (ER)" evidence="3">
    <location>
        <begin position="10"/>
        <end position="302"/>
    </location>
</feature>
<dbReference type="CDD" id="cd05289">
    <property type="entry name" value="MDR_like_2"/>
    <property type="match status" value="1"/>
</dbReference>
<dbReference type="InterPro" id="IPR036291">
    <property type="entry name" value="NAD(P)-bd_dom_sf"/>
</dbReference>
<dbReference type="PANTHER" id="PTHR48106">
    <property type="entry name" value="QUINONE OXIDOREDUCTASE PIG3-RELATED"/>
    <property type="match status" value="1"/>
</dbReference>